<organism evidence="1 2">
    <name type="scientific">Diutina rugosa</name>
    <name type="common">Yeast</name>
    <name type="synonym">Candida rugosa</name>
    <dbReference type="NCBI Taxonomy" id="5481"/>
    <lineage>
        <taxon>Eukaryota</taxon>
        <taxon>Fungi</taxon>
        <taxon>Dikarya</taxon>
        <taxon>Ascomycota</taxon>
        <taxon>Saccharomycotina</taxon>
        <taxon>Pichiomycetes</taxon>
        <taxon>Debaryomycetaceae</taxon>
        <taxon>Diutina</taxon>
    </lineage>
</organism>
<sequence>MLTRAESTVLASPKVRDRVRAWDHKDKPVTKRNYAEVIKLCVPFLTRIECKGLLGLCRDVHTAVVARLIARMLVTASPSQITKAPDISIISYRLLYRLINSGPLHRVKQLYLHSPPVSQQFTDKLCQLIPQAVVVVIGFYDVDKATLNTDFEVESGHGAVAQYLNPSPVRYSLDHSPMSFAVDNLTLCNVEFSRLSLKKPILKPSKLTLMGEMDVQVMSLIDLEQVTHLAVYTPSPIALLLPTQANNIESLSLCVPNPLRFLLSLKEGYLSHLEIYFRTQPPPKQTESCLLNHADTLTTVALNSYTTELCADPWLDVHWRTKPLDSKSKLWGEEVVATMRQTPRKYPQLEAVTVDNVKYQVGRVLGDWVYTNGVCQ</sequence>
<gene>
    <name evidence="1" type="ORF">DIURU_005253</name>
</gene>
<comment type="caution">
    <text evidence="1">The sequence shown here is derived from an EMBL/GenBank/DDBJ whole genome shotgun (WGS) entry which is preliminary data.</text>
</comment>
<reference evidence="1 2" key="1">
    <citation type="submission" date="2019-07" db="EMBL/GenBank/DDBJ databases">
        <title>Genome assembly of two rare yeast pathogens: Diutina rugosa and Trichomonascus ciferrii.</title>
        <authorList>
            <person name="Mixao V."/>
            <person name="Saus E."/>
            <person name="Hansen A."/>
            <person name="Lass-Flor C."/>
            <person name="Gabaldon T."/>
        </authorList>
    </citation>
    <scope>NUCLEOTIDE SEQUENCE [LARGE SCALE GENOMIC DNA]</scope>
    <source>
        <strain evidence="1 2">CBS 613</strain>
    </source>
</reference>
<dbReference type="EMBL" id="SWFT01000158">
    <property type="protein sequence ID" value="KAA8897276.1"/>
    <property type="molecule type" value="Genomic_DNA"/>
</dbReference>
<dbReference type="VEuPathDB" id="FungiDB:DIURU_005253"/>
<dbReference type="GeneID" id="54783904"/>
<proteinExistence type="predicted"/>
<evidence type="ECO:0000313" key="1">
    <source>
        <dbReference type="EMBL" id="KAA8897276.1"/>
    </source>
</evidence>
<accession>A0A642UHY0</accession>
<evidence type="ECO:0000313" key="2">
    <source>
        <dbReference type="Proteomes" id="UP000449547"/>
    </source>
</evidence>
<dbReference type="Proteomes" id="UP000449547">
    <property type="component" value="Unassembled WGS sequence"/>
</dbReference>
<protein>
    <submittedName>
        <fullName evidence="1">Uncharacterized protein</fullName>
    </submittedName>
</protein>
<dbReference type="AlphaFoldDB" id="A0A642UHY0"/>
<dbReference type="RefSeq" id="XP_034009877.1">
    <property type="nucleotide sequence ID" value="XM_034158215.1"/>
</dbReference>
<keyword evidence="2" id="KW-1185">Reference proteome</keyword>
<name>A0A642UHY0_DIURU</name>